<evidence type="ECO:0000313" key="2">
    <source>
        <dbReference type="Proteomes" id="UP000033651"/>
    </source>
</evidence>
<accession>A0A0F3KYV1</accession>
<dbReference type="InterPro" id="IPR046703">
    <property type="entry name" value="DUF6776"/>
</dbReference>
<comment type="caution">
    <text evidence="1">The sequence shown here is derived from an EMBL/GenBank/DDBJ whole genome shotgun (WGS) entry which is preliminary data.</text>
</comment>
<keyword evidence="2" id="KW-1185">Reference proteome</keyword>
<dbReference type="Pfam" id="PF20567">
    <property type="entry name" value="DUF6776"/>
    <property type="match status" value="1"/>
</dbReference>
<organism evidence="1 2">
    <name type="scientific">Luteibacter yeojuensis</name>
    <dbReference type="NCBI Taxonomy" id="345309"/>
    <lineage>
        <taxon>Bacteria</taxon>
        <taxon>Pseudomonadati</taxon>
        <taxon>Pseudomonadota</taxon>
        <taxon>Gammaproteobacteria</taxon>
        <taxon>Lysobacterales</taxon>
        <taxon>Rhodanobacteraceae</taxon>
        <taxon>Luteibacter</taxon>
    </lineage>
</organism>
<proteinExistence type="predicted"/>
<dbReference type="AlphaFoldDB" id="A0A0F3KYV1"/>
<gene>
    <name evidence="1" type="ORF">VI08_08350</name>
</gene>
<reference evidence="1 2" key="1">
    <citation type="submission" date="2015-03" db="EMBL/GenBank/DDBJ databases">
        <title>Draft genome sequence of Luteibacter yeojuensis strain SU11.</title>
        <authorList>
            <person name="Sulaiman J."/>
            <person name="Priya K."/>
            <person name="Chan K.-G."/>
        </authorList>
    </citation>
    <scope>NUCLEOTIDE SEQUENCE [LARGE SCALE GENOMIC DNA]</scope>
    <source>
        <strain evidence="1 2">SU11</strain>
    </source>
</reference>
<dbReference type="EMBL" id="JZRB01000016">
    <property type="protein sequence ID" value="KJV35294.1"/>
    <property type="molecule type" value="Genomic_DNA"/>
</dbReference>
<evidence type="ECO:0000313" key="1">
    <source>
        <dbReference type="EMBL" id="KJV35294.1"/>
    </source>
</evidence>
<dbReference type="Proteomes" id="UP000033651">
    <property type="component" value="Unassembled WGS sequence"/>
</dbReference>
<dbReference type="RefSeq" id="WP_045829108.1">
    <property type="nucleotide sequence ID" value="NZ_JZRB01000016.1"/>
</dbReference>
<name>A0A0F3KYV1_9GAMM</name>
<dbReference type="PATRIC" id="fig|345309.4.peg.886"/>
<protein>
    <submittedName>
        <fullName evidence="1">Uncharacterized protein</fullName>
    </submittedName>
</protein>
<dbReference type="OrthoDB" id="7056878at2"/>
<sequence length="249" mass="26225">MAPRQPPRFVVRTHDAARERRMKLLLGAGWAASVAAAAALAWAFSAGPSGLARAPAGHATQLRAENDELRQQVANLQRAGQVADVATKELKRNLSERDEEISGLRTDLAFYARLVGGGGQRDGLKIQAARVSTVPGTPNAWNLVVTLTQNARRGDLVKGSVKVAVEGIEGDKVATLEGAALGQSDTSKGVPFAFKYFQQVQGSFTVPAGFKPTRLRVVAGADGGDSATSTVAWADAARTDEVANVQQQP</sequence>